<proteinExistence type="predicted"/>
<dbReference type="RefSeq" id="XP_002951265.1">
    <property type="nucleotide sequence ID" value="XM_002951219.1"/>
</dbReference>
<evidence type="ECO:0000313" key="1">
    <source>
        <dbReference type="EMBL" id="EFJ47794.1"/>
    </source>
</evidence>
<keyword evidence="2" id="KW-1185">Reference proteome</keyword>
<protein>
    <submittedName>
        <fullName evidence="1">Uncharacterized protein</fullName>
    </submittedName>
</protein>
<dbReference type="GeneID" id="9615351"/>
<dbReference type="EMBL" id="GL378343">
    <property type="protein sequence ID" value="EFJ47794.1"/>
    <property type="molecule type" value="Genomic_DNA"/>
</dbReference>
<organism evidence="2">
    <name type="scientific">Volvox carteri f. nagariensis</name>
    <dbReference type="NCBI Taxonomy" id="3068"/>
    <lineage>
        <taxon>Eukaryota</taxon>
        <taxon>Viridiplantae</taxon>
        <taxon>Chlorophyta</taxon>
        <taxon>core chlorophytes</taxon>
        <taxon>Chlorophyceae</taxon>
        <taxon>CS clade</taxon>
        <taxon>Chlamydomonadales</taxon>
        <taxon>Volvocaceae</taxon>
        <taxon>Volvox</taxon>
    </lineage>
</organism>
<gene>
    <name evidence="1" type="ORF">VOLCADRAFT_91768</name>
</gene>
<evidence type="ECO:0000313" key="2">
    <source>
        <dbReference type="Proteomes" id="UP000001058"/>
    </source>
</evidence>
<dbReference type="KEGG" id="vcn:VOLCADRAFT_91768"/>
<sequence>MASGYRAAQSYWGFLSARGPSGVTGDDLFKTLVAIGIFRCPHYVVVSSEAYNKLLPPRPNLNQESRLLSRRPQTRTFVKPDLEEAYHRTRDQDRPRNELHCYPPSRRLLTLPQASAVCALTRI</sequence>
<dbReference type="AlphaFoldDB" id="D8TXX1"/>
<dbReference type="Proteomes" id="UP000001058">
    <property type="component" value="Unassembled WGS sequence"/>
</dbReference>
<dbReference type="InParanoid" id="D8TXX1"/>
<accession>D8TXX1</accession>
<reference evidence="1 2" key="1">
    <citation type="journal article" date="2010" name="Science">
        <title>Genomic analysis of organismal complexity in the multicellular green alga Volvox carteri.</title>
        <authorList>
            <person name="Prochnik S.E."/>
            <person name="Umen J."/>
            <person name="Nedelcu A.M."/>
            <person name="Hallmann A."/>
            <person name="Miller S.M."/>
            <person name="Nishii I."/>
            <person name="Ferris P."/>
            <person name="Kuo A."/>
            <person name="Mitros T."/>
            <person name="Fritz-Laylin L.K."/>
            <person name="Hellsten U."/>
            <person name="Chapman J."/>
            <person name="Simakov O."/>
            <person name="Rensing S.A."/>
            <person name="Terry A."/>
            <person name="Pangilinan J."/>
            <person name="Kapitonov V."/>
            <person name="Jurka J."/>
            <person name="Salamov A."/>
            <person name="Shapiro H."/>
            <person name="Schmutz J."/>
            <person name="Grimwood J."/>
            <person name="Lindquist E."/>
            <person name="Lucas S."/>
            <person name="Grigoriev I.V."/>
            <person name="Schmitt R."/>
            <person name="Kirk D."/>
            <person name="Rokhsar D.S."/>
        </authorList>
    </citation>
    <scope>NUCLEOTIDE SEQUENCE [LARGE SCALE GENOMIC DNA]</scope>
    <source>
        <strain evidence="2">f. Nagariensis / Eve</strain>
    </source>
</reference>
<name>D8TXX1_VOLCA</name>